<organism evidence="1 2">
    <name type="scientific">Arctium lappa</name>
    <name type="common">Greater burdock</name>
    <name type="synonym">Lappa major</name>
    <dbReference type="NCBI Taxonomy" id="4217"/>
    <lineage>
        <taxon>Eukaryota</taxon>
        <taxon>Viridiplantae</taxon>
        <taxon>Streptophyta</taxon>
        <taxon>Embryophyta</taxon>
        <taxon>Tracheophyta</taxon>
        <taxon>Spermatophyta</taxon>
        <taxon>Magnoliopsida</taxon>
        <taxon>eudicotyledons</taxon>
        <taxon>Gunneridae</taxon>
        <taxon>Pentapetalae</taxon>
        <taxon>asterids</taxon>
        <taxon>campanulids</taxon>
        <taxon>Asterales</taxon>
        <taxon>Asteraceae</taxon>
        <taxon>Carduoideae</taxon>
        <taxon>Cardueae</taxon>
        <taxon>Arctiinae</taxon>
        <taxon>Arctium</taxon>
    </lineage>
</organism>
<protein>
    <submittedName>
        <fullName evidence="1">Uncharacterized protein</fullName>
    </submittedName>
</protein>
<reference evidence="1 2" key="2">
    <citation type="journal article" date="2022" name="Mol. Ecol. Resour.">
        <title>The genomes of chicory, endive, great burdock and yacon provide insights into Asteraceae paleo-polyploidization history and plant inulin production.</title>
        <authorList>
            <person name="Fan W."/>
            <person name="Wang S."/>
            <person name="Wang H."/>
            <person name="Wang A."/>
            <person name="Jiang F."/>
            <person name="Liu H."/>
            <person name="Zhao H."/>
            <person name="Xu D."/>
            <person name="Zhang Y."/>
        </authorList>
    </citation>
    <scope>NUCLEOTIDE SEQUENCE [LARGE SCALE GENOMIC DNA]</scope>
    <source>
        <strain evidence="2">cv. Niubang</strain>
    </source>
</reference>
<evidence type="ECO:0000313" key="2">
    <source>
        <dbReference type="Proteomes" id="UP001055879"/>
    </source>
</evidence>
<evidence type="ECO:0000313" key="1">
    <source>
        <dbReference type="EMBL" id="KAI3707104.1"/>
    </source>
</evidence>
<reference evidence="2" key="1">
    <citation type="journal article" date="2022" name="Mol. Ecol. Resour.">
        <title>The genomes of chicory, endive, great burdock and yacon provide insights into Asteraceae palaeo-polyploidization history and plant inulin production.</title>
        <authorList>
            <person name="Fan W."/>
            <person name="Wang S."/>
            <person name="Wang H."/>
            <person name="Wang A."/>
            <person name="Jiang F."/>
            <person name="Liu H."/>
            <person name="Zhao H."/>
            <person name="Xu D."/>
            <person name="Zhang Y."/>
        </authorList>
    </citation>
    <scope>NUCLEOTIDE SEQUENCE [LARGE SCALE GENOMIC DNA]</scope>
    <source>
        <strain evidence="2">cv. Niubang</strain>
    </source>
</reference>
<dbReference type="EMBL" id="CM042054">
    <property type="protein sequence ID" value="KAI3707104.1"/>
    <property type="molecule type" value="Genomic_DNA"/>
</dbReference>
<accession>A0ACB9AAS2</accession>
<gene>
    <name evidence="1" type="ORF">L6452_25323</name>
</gene>
<keyword evidence="2" id="KW-1185">Reference proteome</keyword>
<name>A0ACB9AAS2_ARCLA</name>
<dbReference type="Proteomes" id="UP001055879">
    <property type="component" value="Linkage Group LG08"/>
</dbReference>
<proteinExistence type="predicted"/>
<sequence>MDNKITAFTFFTFLLFIVSAARLAVDPAPLTTTPSAVQSEDASKTSQQSAADSNIFLPGEKPKSDLDANNHLPEPEKTTNDLTSHANFSRFHPINRHFRGKVPPQGPKPIGKQRRANCRHSHKIPRTEISERMDNIKPKASRGEIQSNWFKIQHQYGLRRHHNNNHRDENVINTKQVFDREKLKSSVRQQKQKKREEEAGFMKSIRKFLKHTFD</sequence>
<comment type="caution">
    <text evidence="1">The sequence shown here is derived from an EMBL/GenBank/DDBJ whole genome shotgun (WGS) entry which is preliminary data.</text>
</comment>